<dbReference type="Proteomes" id="UP000596742">
    <property type="component" value="Unassembled WGS sequence"/>
</dbReference>
<sequence length="107" mass="12446">MYPKELSNGQTNDSFTRREGCLVIHFIQGCLRTQARRVVTEILNFDLERKHRLVEIYTDILHLADDLKQERGLLQELNTEFGDFEKEIQNSKEILLEAECPIIVAGK</sequence>
<protein>
    <submittedName>
        <fullName evidence="2">Uncharacterized protein</fullName>
    </submittedName>
</protein>
<keyword evidence="1" id="KW-0175">Coiled coil</keyword>
<evidence type="ECO:0000313" key="3">
    <source>
        <dbReference type="Proteomes" id="UP000596742"/>
    </source>
</evidence>
<dbReference type="AlphaFoldDB" id="A0A8B6BI11"/>
<proteinExistence type="predicted"/>
<feature type="coiled-coil region" evidence="1">
    <location>
        <begin position="67"/>
        <end position="94"/>
    </location>
</feature>
<comment type="caution">
    <text evidence="2">The sequence shown here is derived from an EMBL/GenBank/DDBJ whole genome shotgun (WGS) entry which is preliminary data.</text>
</comment>
<dbReference type="EMBL" id="UYJE01000141">
    <property type="protein sequence ID" value="VDH90517.1"/>
    <property type="molecule type" value="Genomic_DNA"/>
</dbReference>
<organism evidence="2 3">
    <name type="scientific">Mytilus galloprovincialis</name>
    <name type="common">Mediterranean mussel</name>
    <dbReference type="NCBI Taxonomy" id="29158"/>
    <lineage>
        <taxon>Eukaryota</taxon>
        <taxon>Metazoa</taxon>
        <taxon>Spiralia</taxon>
        <taxon>Lophotrochozoa</taxon>
        <taxon>Mollusca</taxon>
        <taxon>Bivalvia</taxon>
        <taxon>Autobranchia</taxon>
        <taxon>Pteriomorphia</taxon>
        <taxon>Mytilida</taxon>
        <taxon>Mytiloidea</taxon>
        <taxon>Mytilidae</taxon>
        <taxon>Mytilinae</taxon>
        <taxon>Mytilus</taxon>
    </lineage>
</organism>
<evidence type="ECO:0000256" key="1">
    <source>
        <dbReference type="SAM" id="Coils"/>
    </source>
</evidence>
<dbReference type="PROSITE" id="PS51257">
    <property type="entry name" value="PROKAR_LIPOPROTEIN"/>
    <property type="match status" value="1"/>
</dbReference>
<reference evidence="2" key="1">
    <citation type="submission" date="2018-11" db="EMBL/GenBank/DDBJ databases">
        <authorList>
            <person name="Alioto T."/>
            <person name="Alioto T."/>
        </authorList>
    </citation>
    <scope>NUCLEOTIDE SEQUENCE</scope>
</reference>
<name>A0A8B6BI11_MYTGA</name>
<gene>
    <name evidence="2" type="ORF">MGAL_10B069637</name>
</gene>
<keyword evidence="3" id="KW-1185">Reference proteome</keyword>
<accession>A0A8B6BI11</accession>
<evidence type="ECO:0000313" key="2">
    <source>
        <dbReference type="EMBL" id="VDH90517.1"/>
    </source>
</evidence>